<accession>A0AC35FRY1</accession>
<name>A0AC35FRY1_9BILA</name>
<evidence type="ECO:0000313" key="2">
    <source>
        <dbReference type="WBParaSite" id="PS1159_v2.g20284.t1"/>
    </source>
</evidence>
<organism evidence="1 2">
    <name type="scientific">Panagrolaimus sp. PS1159</name>
    <dbReference type="NCBI Taxonomy" id="55785"/>
    <lineage>
        <taxon>Eukaryota</taxon>
        <taxon>Metazoa</taxon>
        <taxon>Ecdysozoa</taxon>
        <taxon>Nematoda</taxon>
        <taxon>Chromadorea</taxon>
        <taxon>Rhabditida</taxon>
        <taxon>Tylenchina</taxon>
        <taxon>Panagrolaimomorpha</taxon>
        <taxon>Panagrolaimoidea</taxon>
        <taxon>Panagrolaimidae</taxon>
        <taxon>Panagrolaimus</taxon>
    </lineage>
</organism>
<proteinExistence type="predicted"/>
<evidence type="ECO:0000313" key="1">
    <source>
        <dbReference type="Proteomes" id="UP000887580"/>
    </source>
</evidence>
<dbReference type="WBParaSite" id="PS1159_v2.g20284.t1">
    <property type="protein sequence ID" value="PS1159_v2.g20284.t1"/>
    <property type="gene ID" value="PS1159_v2.g20284"/>
</dbReference>
<reference evidence="2" key="1">
    <citation type="submission" date="2022-11" db="UniProtKB">
        <authorList>
            <consortium name="WormBaseParasite"/>
        </authorList>
    </citation>
    <scope>IDENTIFICATION</scope>
</reference>
<protein>
    <submittedName>
        <fullName evidence="2">Translationally-controlled tumor protein homolog</fullName>
    </submittedName>
</protein>
<sequence>MRVCYSIISLIFIIVCHFLISFFTVLRVAFISIMLIFKDAFTDDELASDSFPMKLVDNLIYEFKGRQVVRKEGEITLAGSNPSAEEGGEDDGSDEHVERGIDFVLNHRLQEMNCYEDSATFKSYIKGFMKKVIEHMQKNGKSEEEVNAFKTNIQKWVVSLLAKDRFKNLAFFIGENMAEGHGEGQVAIVEYRDENGQEVPTLMLIKDALIEEKQ</sequence>
<dbReference type="Proteomes" id="UP000887580">
    <property type="component" value="Unplaced"/>
</dbReference>